<dbReference type="Proteomes" id="UP000186698">
    <property type="component" value="Chromosome 4L"/>
</dbReference>
<dbReference type="KEGG" id="xla:108714105"/>
<dbReference type="Pfam" id="PF00135">
    <property type="entry name" value="COesterase"/>
    <property type="match status" value="1"/>
</dbReference>
<keyword evidence="6" id="KW-1185">Reference proteome</keyword>
<evidence type="ECO:0000256" key="3">
    <source>
        <dbReference type="ARBA" id="ARBA00023157"/>
    </source>
</evidence>
<dbReference type="InterPro" id="IPR019826">
    <property type="entry name" value="Carboxylesterase_B_AS"/>
</dbReference>
<evidence type="ECO:0000313" key="7">
    <source>
        <dbReference type="RefSeq" id="XP_041446147.1"/>
    </source>
</evidence>
<dbReference type="InterPro" id="IPR029058">
    <property type="entry name" value="AB_hydrolase_fold"/>
</dbReference>
<dbReference type="SUPFAM" id="SSF53474">
    <property type="entry name" value="alpha/beta-Hydrolases"/>
    <property type="match status" value="1"/>
</dbReference>
<feature type="compositionally biased region" description="Basic and acidic residues" evidence="4">
    <location>
        <begin position="165"/>
        <end position="183"/>
    </location>
</feature>
<dbReference type="InterPro" id="IPR019819">
    <property type="entry name" value="Carboxylesterase_B_CS"/>
</dbReference>
<dbReference type="PROSITE" id="PS00941">
    <property type="entry name" value="CARBOXYLESTERASE_B_2"/>
    <property type="match status" value="1"/>
</dbReference>
<dbReference type="CDD" id="cd00312">
    <property type="entry name" value="Esterase_lipase"/>
    <property type="match status" value="1"/>
</dbReference>
<dbReference type="PANTHER" id="PTHR11559">
    <property type="entry name" value="CARBOXYLESTERASE"/>
    <property type="match status" value="1"/>
</dbReference>
<feature type="compositionally biased region" description="Low complexity" evidence="4">
    <location>
        <begin position="148"/>
        <end position="158"/>
    </location>
</feature>
<feature type="region of interest" description="Disordered" evidence="4">
    <location>
        <begin position="303"/>
        <end position="330"/>
    </location>
</feature>
<evidence type="ECO:0000256" key="2">
    <source>
        <dbReference type="ARBA" id="ARBA00022801"/>
    </source>
</evidence>
<gene>
    <name evidence="7" type="primary">LOC108714105</name>
</gene>
<keyword evidence="3" id="KW-1015">Disulfide bond</keyword>
<evidence type="ECO:0000313" key="6">
    <source>
        <dbReference type="Proteomes" id="UP000186698"/>
    </source>
</evidence>
<dbReference type="InterPro" id="IPR002018">
    <property type="entry name" value="CarbesteraseB"/>
</dbReference>
<evidence type="ECO:0000256" key="1">
    <source>
        <dbReference type="ARBA" id="ARBA00005964"/>
    </source>
</evidence>
<dbReference type="Gene3D" id="3.40.50.1820">
    <property type="entry name" value="alpha/beta hydrolase"/>
    <property type="match status" value="1"/>
</dbReference>
<dbReference type="GO" id="GO:0016787">
    <property type="term" value="F:hydrolase activity"/>
    <property type="evidence" value="ECO:0007669"/>
    <property type="project" value="UniProtKB-KW"/>
</dbReference>
<reference evidence="7" key="1">
    <citation type="submission" date="2025-08" db="UniProtKB">
        <authorList>
            <consortium name="RefSeq"/>
        </authorList>
    </citation>
    <scope>IDENTIFICATION</scope>
    <source>
        <strain evidence="7">J_2021</strain>
        <tissue evidence="7">Erythrocytes</tissue>
    </source>
</reference>
<proteinExistence type="inferred from homology"/>
<name>A0A8J1MWI3_XENLA</name>
<dbReference type="AlphaFoldDB" id="A0A8J1MWI3"/>
<accession>A0A8J1MWI3</accession>
<evidence type="ECO:0000256" key="4">
    <source>
        <dbReference type="SAM" id="MobiDB-lite"/>
    </source>
</evidence>
<feature type="region of interest" description="Disordered" evidence="4">
    <location>
        <begin position="15"/>
        <end position="279"/>
    </location>
</feature>
<comment type="similarity">
    <text evidence="1">Belongs to the type-B carboxylesterase/lipase family.</text>
</comment>
<feature type="domain" description="Carboxylesterase type B" evidence="5">
    <location>
        <begin position="352"/>
        <end position="864"/>
    </location>
</feature>
<protein>
    <submittedName>
        <fullName evidence="7">Cocaine esterase-like isoform X1</fullName>
    </submittedName>
</protein>
<dbReference type="GeneID" id="108714105"/>
<evidence type="ECO:0000259" key="5">
    <source>
        <dbReference type="Pfam" id="PF00135"/>
    </source>
</evidence>
<keyword evidence="2" id="KW-0378">Hydrolase</keyword>
<dbReference type="PROSITE" id="PS00122">
    <property type="entry name" value="CARBOXYLESTERASE_B_1"/>
    <property type="match status" value="1"/>
</dbReference>
<organism evidence="6 7">
    <name type="scientific">Xenopus laevis</name>
    <name type="common">African clawed frog</name>
    <dbReference type="NCBI Taxonomy" id="8355"/>
    <lineage>
        <taxon>Eukaryota</taxon>
        <taxon>Metazoa</taxon>
        <taxon>Chordata</taxon>
        <taxon>Craniata</taxon>
        <taxon>Vertebrata</taxon>
        <taxon>Euteleostomi</taxon>
        <taxon>Amphibia</taxon>
        <taxon>Batrachia</taxon>
        <taxon>Anura</taxon>
        <taxon>Pipoidea</taxon>
        <taxon>Pipidae</taxon>
        <taxon>Xenopodinae</taxon>
        <taxon>Xenopus</taxon>
        <taxon>Xenopus</taxon>
    </lineage>
</organism>
<dbReference type="FunFam" id="3.40.50.1820:FF:000011">
    <property type="entry name" value="Carboxylic ester hydrolase"/>
    <property type="match status" value="1"/>
</dbReference>
<sequence length="884" mass="94953">MAALKELLARIRAQASEQGEDWVRQQLAAQPTSTARNAASRRRTRPPERLSPAVSSRSSQRRRMRSPSPPITGPGSSVGASAADRRGTGKKQQGGRKPCRGQGAGRRSRAGMRLEAGRQDGTDCSPVRGGGATAESSPGHNRRETAARRGSSSSRGETTQAAQRQTDRRSTDRESERRQREPAAQRGGNGGRAATSGTDLAREPGGMSHVSMAAPPAGGDRDGGFFSRCLSPQGAAPRSSGPQQGREGSTSRHREEDRGAASSATGCAGGRGGPPPANMGAPSVGGCWAGGVSSLLLPLQGSSGQDWSSVMGPAGGAPGTSDGSSGHRETATTASIMEALRTAPASVPIVQNPLVATMYGQLLGKTMNVKGTDRSVDAFRGIPFAKPPTGLLRYADPQPPDSWSSVREAMAPPPMCIQGVAIMENIVNIIKANTVLPPVSEDCLYLNVFTPADRDENAKLPVIVFIHGGGLVFGYASLYDGSALSAYEDVVMVSIQYRLGLLGFLGTGDKEARGNLGLLDQVAALQWIQDNIKNFGGDTQSVTIFGQSAGGLSVSAHILSPLSKGLFHRAIAESGVALLPNLMVHKTEDILPLLELISSKSGCELPLLLNCLKNKTEEEILAITVSMGFTILPVCVDGIFLPKPAEEILAAKESNPVPFMIGVNNHEFGWEIPSSLNISGFLSGMEKRDIQSLLHSFPLLRVASNAIPSVMEEYFGDTNDPIEIRNNFLELGGDMLFVIPALKTANYHRDSGHPVYFYEFQHRPSVYDKSRGDFVKADHGDELYFVLGGPFLNGDVTFQDDGTDEEKVLSKKMMKYWANFARHGDPNGPGLTEWLKYDDDEHYMKLNLKQTMSQRLKEERFQFWTNTLPGKMNITEESEEHLEL</sequence>
<dbReference type="OrthoDB" id="3200163at2759"/>
<dbReference type="InterPro" id="IPR050309">
    <property type="entry name" value="Type-B_Carboxylest/Lipase"/>
</dbReference>
<dbReference type="RefSeq" id="XP_041446147.1">
    <property type="nucleotide sequence ID" value="XM_041590213.1"/>
</dbReference>
<feature type="compositionally biased region" description="Basic and acidic residues" evidence="4">
    <location>
        <begin position="249"/>
        <end position="259"/>
    </location>
</feature>